<dbReference type="Gene3D" id="3.30.420.610">
    <property type="entry name" value="LOTUS domain-like"/>
    <property type="match status" value="1"/>
</dbReference>
<keyword evidence="3" id="KW-1185">Reference proteome</keyword>
<comment type="caution">
    <text evidence="2">The sequence shown here is derived from an EMBL/GenBank/DDBJ whole genome shotgun (WGS) entry which is preliminary data.</text>
</comment>
<evidence type="ECO:0000313" key="2">
    <source>
        <dbReference type="EMBL" id="OXR47113.1"/>
    </source>
</evidence>
<feature type="domain" description="HTH OST-type" evidence="1">
    <location>
        <begin position="33"/>
        <end position="105"/>
    </location>
</feature>
<evidence type="ECO:0000259" key="1">
    <source>
        <dbReference type="PROSITE" id="PS51644"/>
    </source>
</evidence>
<accession>A0A231HDR5</accession>
<dbReference type="EMBL" id="NGAF01000001">
    <property type="protein sequence ID" value="OXR47113.1"/>
    <property type="molecule type" value="Genomic_DNA"/>
</dbReference>
<dbReference type="AlphaFoldDB" id="A0A231HDR5"/>
<dbReference type="PROSITE" id="PS51644">
    <property type="entry name" value="HTH_OST"/>
    <property type="match status" value="1"/>
</dbReference>
<protein>
    <recommendedName>
        <fullName evidence="1">HTH OST-type domain-containing protein</fullName>
    </recommendedName>
</protein>
<dbReference type="Pfam" id="PF12872">
    <property type="entry name" value="OST-HTH"/>
    <property type="match status" value="1"/>
</dbReference>
<evidence type="ECO:0000313" key="3">
    <source>
        <dbReference type="Proteomes" id="UP000215506"/>
    </source>
</evidence>
<organism evidence="2 3">
    <name type="scientific">Nocardia cerradoensis</name>
    <dbReference type="NCBI Taxonomy" id="85688"/>
    <lineage>
        <taxon>Bacteria</taxon>
        <taxon>Bacillati</taxon>
        <taxon>Actinomycetota</taxon>
        <taxon>Actinomycetes</taxon>
        <taxon>Mycobacteriales</taxon>
        <taxon>Nocardiaceae</taxon>
        <taxon>Nocardia</taxon>
    </lineage>
</organism>
<dbReference type="CDD" id="cd10146">
    <property type="entry name" value="LabA_like_C"/>
    <property type="match status" value="1"/>
</dbReference>
<name>A0A231HDR5_9NOCA</name>
<sequence>MCSEYKFWETVLRQAEPSVATAGKAKPQSSVGSVNQAKQLLTEAVSQITTDTPTASAIKSKMLALDPTFDENRYGYSNFRDFLAKVGGAQIVGRSGGDITVSVPSG</sequence>
<gene>
    <name evidence="2" type="ORF">B7C42_00235</name>
</gene>
<dbReference type="Proteomes" id="UP000215506">
    <property type="component" value="Unassembled WGS sequence"/>
</dbReference>
<dbReference type="InterPro" id="IPR041966">
    <property type="entry name" value="LOTUS-like"/>
</dbReference>
<dbReference type="InterPro" id="IPR025605">
    <property type="entry name" value="OST-HTH/LOTUS_dom"/>
</dbReference>
<proteinExistence type="predicted"/>
<reference evidence="2 3" key="1">
    <citation type="submission" date="2017-07" db="EMBL/GenBank/DDBJ databases">
        <title>First draft Genome Sequence of Nocardia cerradoensis isolated from human infection.</title>
        <authorList>
            <person name="Carrasco G."/>
        </authorList>
    </citation>
    <scope>NUCLEOTIDE SEQUENCE [LARGE SCALE GENOMIC DNA]</scope>
    <source>
        <strain evidence="2 3">CNM20130759</strain>
    </source>
</reference>
<dbReference type="RefSeq" id="WP_189594829.1">
    <property type="nucleotide sequence ID" value="NZ_NGAF01000001.1"/>
</dbReference>